<evidence type="ECO:0000313" key="2">
    <source>
        <dbReference type="EMBL" id="JAD57814.1"/>
    </source>
</evidence>
<reference evidence="2" key="2">
    <citation type="journal article" date="2015" name="Data Brief">
        <title>Shoot transcriptome of the giant reed, Arundo donax.</title>
        <authorList>
            <person name="Barrero R.A."/>
            <person name="Guerrero F.D."/>
            <person name="Moolhuijzen P."/>
            <person name="Goolsby J.A."/>
            <person name="Tidwell J."/>
            <person name="Bellgard S.E."/>
            <person name="Bellgard M.I."/>
        </authorList>
    </citation>
    <scope>NUCLEOTIDE SEQUENCE</scope>
    <source>
        <tissue evidence="2">Shoot tissue taken approximately 20 cm above the soil surface</tissue>
    </source>
</reference>
<dbReference type="EMBL" id="GBRH01240081">
    <property type="protein sequence ID" value="JAD57814.1"/>
    <property type="molecule type" value="Transcribed_RNA"/>
</dbReference>
<protein>
    <submittedName>
        <fullName evidence="2">Uncharacterized protein</fullName>
    </submittedName>
</protein>
<organism evidence="2">
    <name type="scientific">Arundo donax</name>
    <name type="common">Giant reed</name>
    <name type="synonym">Donax arundinaceus</name>
    <dbReference type="NCBI Taxonomy" id="35708"/>
    <lineage>
        <taxon>Eukaryota</taxon>
        <taxon>Viridiplantae</taxon>
        <taxon>Streptophyta</taxon>
        <taxon>Embryophyta</taxon>
        <taxon>Tracheophyta</taxon>
        <taxon>Spermatophyta</taxon>
        <taxon>Magnoliopsida</taxon>
        <taxon>Liliopsida</taxon>
        <taxon>Poales</taxon>
        <taxon>Poaceae</taxon>
        <taxon>PACMAD clade</taxon>
        <taxon>Arundinoideae</taxon>
        <taxon>Arundineae</taxon>
        <taxon>Arundo</taxon>
    </lineage>
</organism>
<dbReference type="AlphaFoldDB" id="A0A0A9B1D6"/>
<evidence type="ECO:0000256" key="1">
    <source>
        <dbReference type="SAM" id="MobiDB-lite"/>
    </source>
</evidence>
<reference evidence="2" key="1">
    <citation type="submission" date="2014-09" db="EMBL/GenBank/DDBJ databases">
        <authorList>
            <person name="Magalhaes I.L.F."/>
            <person name="Oliveira U."/>
            <person name="Santos F.R."/>
            <person name="Vidigal T.H.D.A."/>
            <person name="Brescovit A.D."/>
            <person name="Santos A.J."/>
        </authorList>
    </citation>
    <scope>NUCLEOTIDE SEQUENCE</scope>
    <source>
        <tissue evidence="2">Shoot tissue taken approximately 20 cm above the soil surface</tissue>
    </source>
</reference>
<feature type="region of interest" description="Disordered" evidence="1">
    <location>
        <begin position="68"/>
        <end position="92"/>
    </location>
</feature>
<proteinExistence type="predicted"/>
<accession>A0A0A9B1D6</accession>
<sequence length="92" mass="10632">MPLLSPANFKRVHLASSRSPPNLKFDRRLLLCMERPRTSVRLFGVRRGHGIEYYLVIARVLPERVQGRRRRAQLGEPRAHSRSPGSYKDIAL</sequence>
<name>A0A0A9B1D6_ARUDO</name>